<keyword evidence="2" id="KW-1185">Reference proteome</keyword>
<dbReference type="AlphaFoldDB" id="A0AAE0LEE4"/>
<accession>A0AAE0LEE4</accession>
<gene>
    <name evidence="1" type="ORF">CYMTET_10520</name>
</gene>
<reference evidence="1 2" key="1">
    <citation type="journal article" date="2015" name="Genome Biol. Evol.">
        <title>Comparative Genomics of a Bacterivorous Green Alga Reveals Evolutionary Causalities and Consequences of Phago-Mixotrophic Mode of Nutrition.</title>
        <authorList>
            <person name="Burns J.A."/>
            <person name="Paasch A."/>
            <person name="Narechania A."/>
            <person name="Kim E."/>
        </authorList>
    </citation>
    <scope>NUCLEOTIDE SEQUENCE [LARGE SCALE GENOMIC DNA]</scope>
    <source>
        <strain evidence="1 2">PLY_AMNH</strain>
    </source>
</reference>
<dbReference type="EMBL" id="LGRX02003739">
    <property type="protein sequence ID" value="KAK3281705.1"/>
    <property type="molecule type" value="Genomic_DNA"/>
</dbReference>
<proteinExistence type="predicted"/>
<evidence type="ECO:0000313" key="2">
    <source>
        <dbReference type="Proteomes" id="UP001190700"/>
    </source>
</evidence>
<organism evidence="1 2">
    <name type="scientific">Cymbomonas tetramitiformis</name>
    <dbReference type="NCBI Taxonomy" id="36881"/>
    <lineage>
        <taxon>Eukaryota</taxon>
        <taxon>Viridiplantae</taxon>
        <taxon>Chlorophyta</taxon>
        <taxon>Pyramimonadophyceae</taxon>
        <taxon>Pyramimonadales</taxon>
        <taxon>Pyramimonadaceae</taxon>
        <taxon>Cymbomonas</taxon>
    </lineage>
</organism>
<name>A0AAE0LEE4_9CHLO</name>
<comment type="caution">
    <text evidence="1">The sequence shown here is derived from an EMBL/GenBank/DDBJ whole genome shotgun (WGS) entry which is preliminary data.</text>
</comment>
<protein>
    <submittedName>
        <fullName evidence="1">Uncharacterized protein</fullName>
    </submittedName>
</protein>
<dbReference type="Proteomes" id="UP001190700">
    <property type="component" value="Unassembled WGS sequence"/>
</dbReference>
<evidence type="ECO:0000313" key="1">
    <source>
        <dbReference type="EMBL" id="KAK3281705.1"/>
    </source>
</evidence>
<sequence length="485" mass="53213">MLSIGFGVLNIQIEDDVLRLWVDDQTSVIDQLDFAKENFPSARFGSLICRPKSGKTLLAKQAWEEVMALQEWIRTVRYVHKGQGYTLDNFCFKAVDSKPEYACFVFSPLDCFQEGRYFAPGGENNTAVWSPYATRNSFRNADYDFSTNLTLDYLKSSCRLWLNMKTPYQMMYGGVVPGKSSADPISELAALRITFATLTPESLVTAGLDNVTWEATEESVVVHDELGCPSGGPYDSETEYCGCALSYDIFEAVKYGCTPSPVPQSRQCCNYAQRVLDHPCFPHLLTKDSTLSAIGKIVAQQCSLKLPPIPQPRCQYFWQDGSTTTTLTNFTPPPKWSSMVSAANHCVDNPDYEETLDMPHGHHVYLKCVRLAALSHLFQGSMLSCTNVAASAALIGQSHRITKAVQERIIANCPAACGLCKAHAGTHAAPFSSAPALAPARAQVAAAATSSSANPDAGDIAPARHKYCTRPIDPPAHYRLQCAMR</sequence>